<proteinExistence type="predicted"/>
<dbReference type="PANTHER" id="PTHR46148">
    <property type="entry name" value="CHROMO DOMAIN-CONTAINING PROTEIN"/>
    <property type="match status" value="1"/>
</dbReference>
<organism evidence="2 3">
    <name type="scientific">Erythroxylum novogranatense</name>
    <dbReference type="NCBI Taxonomy" id="1862640"/>
    <lineage>
        <taxon>Eukaryota</taxon>
        <taxon>Viridiplantae</taxon>
        <taxon>Streptophyta</taxon>
        <taxon>Embryophyta</taxon>
        <taxon>Tracheophyta</taxon>
        <taxon>Spermatophyta</taxon>
        <taxon>Magnoliopsida</taxon>
        <taxon>eudicotyledons</taxon>
        <taxon>Gunneridae</taxon>
        <taxon>Pentapetalae</taxon>
        <taxon>rosids</taxon>
        <taxon>fabids</taxon>
        <taxon>Malpighiales</taxon>
        <taxon>Erythroxylaceae</taxon>
        <taxon>Erythroxylum</taxon>
    </lineage>
</organism>
<accession>A0AAV8T8R5</accession>
<sequence length="265" mass="30940">MAPYEALYGRKCRTPVCWTELSENKMIGPDIVKDTEEKIQIILQRLKAASDRQKSYADLKRKDIEFQVGDKVFLKVSPWKHILRFVKKGKLSPRFIGPYEILKRVGPVAYQLAIPGELARLHDVFHVSMLRRYQSDTSHKIPVQEIQVQQDLSYEEGPISILAKEVKQLRNKSVPLVKVLWQHHGIEEATWEPEEIMKAQYPQLFESVVNYRIQIRNLELVPEFVMNMHHTHSSYTRWICPVGSSKEFKDRDKSLLPPKESAHKV</sequence>
<dbReference type="InterPro" id="IPR056924">
    <property type="entry name" value="SH3_Tf2-1"/>
</dbReference>
<evidence type="ECO:0000313" key="2">
    <source>
        <dbReference type="EMBL" id="KAJ8762464.1"/>
    </source>
</evidence>
<reference evidence="2 3" key="1">
    <citation type="submission" date="2021-09" db="EMBL/GenBank/DDBJ databases">
        <title>Genomic insights and catalytic innovation underlie evolution of tropane alkaloids biosynthesis.</title>
        <authorList>
            <person name="Wang Y.-J."/>
            <person name="Tian T."/>
            <person name="Huang J.-P."/>
            <person name="Huang S.-X."/>
        </authorList>
    </citation>
    <scope>NUCLEOTIDE SEQUENCE [LARGE SCALE GENOMIC DNA]</scope>
    <source>
        <strain evidence="2">KIB-2018</strain>
        <tissue evidence="2">Leaf</tissue>
    </source>
</reference>
<dbReference type="SUPFAM" id="SSF54160">
    <property type="entry name" value="Chromo domain-like"/>
    <property type="match status" value="1"/>
</dbReference>
<gene>
    <name evidence="2" type="ORF">K2173_007903</name>
</gene>
<dbReference type="PANTHER" id="PTHR46148:SF44">
    <property type="entry name" value="GAG-POL POLYPROTEIN"/>
    <property type="match status" value="1"/>
</dbReference>
<comment type="caution">
    <text evidence="2">The sequence shown here is derived from an EMBL/GenBank/DDBJ whole genome shotgun (WGS) entry which is preliminary data.</text>
</comment>
<dbReference type="Proteomes" id="UP001159364">
    <property type="component" value="Linkage Group LG06"/>
</dbReference>
<dbReference type="Pfam" id="PF24626">
    <property type="entry name" value="SH3_Tf2-1"/>
    <property type="match status" value="1"/>
</dbReference>
<dbReference type="EMBL" id="JAIWQS010000006">
    <property type="protein sequence ID" value="KAJ8762464.1"/>
    <property type="molecule type" value="Genomic_DNA"/>
</dbReference>
<evidence type="ECO:0000259" key="1">
    <source>
        <dbReference type="Pfam" id="PF24626"/>
    </source>
</evidence>
<feature type="domain" description="Tf2-1-like SH3-like" evidence="1">
    <location>
        <begin position="69"/>
        <end position="133"/>
    </location>
</feature>
<name>A0AAV8T8R5_9ROSI</name>
<keyword evidence="3" id="KW-1185">Reference proteome</keyword>
<dbReference type="AlphaFoldDB" id="A0AAV8T8R5"/>
<protein>
    <recommendedName>
        <fullName evidence="1">Tf2-1-like SH3-like domain-containing protein</fullName>
    </recommendedName>
</protein>
<evidence type="ECO:0000313" key="3">
    <source>
        <dbReference type="Proteomes" id="UP001159364"/>
    </source>
</evidence>
<dbReference type="InterPro" id="IPR016197">
    <property type="entry name" value="Chromo-like_dom_sf"/>
</dbReference>